<evidence type="ECO:0000256" key="2">
    <source>
        <dbReference type="ARBA" id="ARBA00004572"/>
    </source>
</evidence>
<evidence type="ECO:0000256" key="8">
    <source>
        <dbReference type="ARBA" id="ARBA00022898"/>
    </source>
</evidence>
<evidence type="ECO:0000256" key="7">
    <source>
        <dbReference type="ARBA" id="ARBA00022787"/>
    </source>
</evidence>
<evidence type="ECO:0000256" key="15">
    <source>
        <dbReference type="SAM" id="Phobius"/>
    </source>
</evidence>
<dbReference type="Proteomes" id="UP000738325">
    <property type="component" value="Unassembled WGS sequence"/>
</dbReference>
<dbReference type="GO" id="GO:0005741">
    <property type="term" value="C:mitochondrial outer membrane"/>
    <property type="evidence" value="ECO:0007669"/>
    <property type="project" value="UniProtKB-SubCell"/>
</dbReference>
<dbReference type="EC" id="2.5.1.47" evidence="4"/>
<keyword evidence="7" id="KW-1000">Mitochondrion outer membrane</keyword>
<keyword evidence="11 15" id="KW-0472">Membrane</keyword>
<evidence type="ECO:0000256" key="9">
    <source>
        <dbReference type="ARBA" id="ARBA00022989"/>
    </source>
</evidence>
<protein>
    <recommendedName>
        <fullName evidence="4">cysteine synthase</fullName>
        <ecNumber evidence="4">2.5.1.47</ecNumber>
    </recommendedName>
    <alternativeName>
        <fullName evidence="13">Cysteine synthase-like protein</fullName>
    </alternativeName>
</protein>
<reference evidence="17" key="1">
    <citation type="journal article" date="2020" name="Fungal Divers.">
        <title>Resolving the Mortierellaceae phylogeny through synthesis of multi-gene phylogenetics and phylogenomics.</title>
        <authorList>
            <person name="Vandepol N."/>
            <person name="Liber J."/>
            <person name="Desiro A."/>
            <person name="Na H."/>
            <person name="Kennedy M."/>
            <person name="Barry K."/>
            <person name="Grigoriev I.V."/>
            <person name="Miller A.N."/>
            <person name="O'Donnell K."/>
            <person name="Stajich J.E."/>
            <person name="Bonito G."/>
        </authorList>
    </citation>
    <scope>NUCLEOTIDE SEQUENCE</scope>
    <source>
        <strain evidence="17">REB-010B</strain>
    </source>
</reference>
<evidence type="ECO:0000256" key="13">
    <source>
        <dbReference type="ARBA" id="ARBA00078545"/>
    </source>
</evidence>
<dbReference type="CDD" id="cd01561">
    <property type="entry name" value="CBS_like"/>
    <property type="match status" value="1"/>
</dbReference>
<evidence type="ECO:0000259" key="16">
    <source>
        <dbReference type="Pfam" id="PF00291"/>
    </source>
</evidence>
<comment type="cofactor">
    <cofactor evidence="1">
        <name>pyridoxal 5'-phosphate</name>
        <dbReference type="ChEBI" id="CHEBI:597326"/>
    </cofactor>
</comment>
<dbReference type="InterPro" id="IPR036052">
    <property type="entry name" value="TrpB-like_PALP_sf"/>
</dbReference>
<evidence type="ECO:0000313" key="17">
    <source>
        <dbReference type="EMBL" id="KAG0329852.1"/>
    </source>
</evidence>
<proteinExistence type="inferred from homology"/>
<keyword evidence="10" id="KW-0496">Mitochondrion</keyword>
<keyword evidence="9 15" id="KW-1133">Transmembrane helix</keyword>
<evidence type="ECO:0000256" key="14">
    <source>
        <dbReference type="SAM" id="MobiDB-lite"/>
    </source>
</evidence>
<sequence length="435" mass="47026">MLETLSDKSKHIAIGAALGIFFTLSTTAIVLATRGVTASQRHAQQRDSNSAANKSSRRRSSKEQISLPNAEKSATICDGIAGLIGNTPMMRIKSLSEATGCEILAKAEFLNPGGSTKDRVALSMVDTAERDHVLTPGNGSTIFEGTVGSTGISLAMIAKARGYNAWIVMPDDVALEKSQLLEKLGAHVEKVRPVSIVDKNQFVNLAKRRAQEFSKDNKGIGSSGDDATGFFADQFENLANFEAHFTTTGPEIYRQTQGNVDAMVMGAGTGGTLAGVSKYLKSRLPDLRTYLADPQGSGLFNKVKYNIMYSPTEKEGHRKRHQVDTVVEGVGINRLTRNFAMSEGYVDDAIRVTDQEAVDMARYLVQKEGLFIGSSSAVNCVAAVRIARELGPGHTIVTLLCDSGHRHLTKFWSDEYLTAQGIEVKDSVDNLEFIA</sequence>
<evidence type="ECO:0000256" key="11">
    <source>
        <dbReference type="ARBA" id="ARBA00023136"/>
    </source>
</evidence>
<comment type="subcellular location">
    <subcellularLocation>
        <location evidence="2">Mitochondrion outer membrane</location>
        <topology evidence="2">Single-pass membrane protein</topology>
    </subcellularLocation>
</comment>
<dbReference type="EMBL" id="JAAAIP010000010">
    <property type="protein sequence ID" value="KAG0329852.1"/>
    <property type="molecule type" value="Genomic_DNA"/>
</dbReference>
<dbReference type="GO" id="GO:0004124">
    <property type="term" value="F:cysteine synthase activity"/>
    <property type="evidence" value="ECO:0007669"/>
    <property type="project" value="UniProtKB-EC"/>
</dbReference>
<dbReference type="SUPFAM" id="SSF53686">
    <property type="entry name" value="Tryptophan synthase beta subunit-like PLP-dependent enzymes"/>
    <property type="match status" value="1"/>
</dbReference>
<name>A0A9P6RUY3_9FUNG</name>
<dbReference type="InterPro" id="IPR001926">
    <property type="entry name" value="TrpB-like_PALP"/>
</dbReference>
<evidence type="ECO:0000256" key="1">
    <source>
        <dbReference type="ARBA" id="ARBA00001933"/>
    </source>
</evidence>
<organism evidence="17 18">
    <name type="scientific">Dissophora globulifera</name>
    <dbReference type="NCBI Taxonomy" id="979702"/>
    <lineage>
        <taxon>Eukaryota</taxon>
        <taxon>Fungi</taxon>
        <taxon>Fungi incertae sedis</taxon>
        <taxon>Mucoromycota</taxon>
        <taxon>Mortierellomycotina</taxon>
        <taxon>Mortierellomycetes</taxon>
        <taxon>Mortierellales</taxon>
        <taxon>Mortierellaceae</taxon>
        <taxon>Dissophora</taxon>
    </lineage>
</organism>
<evidence type="ECO:0000256" key="5">
    <source>
        <dbReference type="ARBA" id="ARBA00022679"/>
    </source>
</evidence>
<keyword evidence="18" id="KW-1185">Reference proteome</keyword>
<feature type="transmembrane region" description="Helical" evidence="15">
    <location>
        <begin position="12"/>
        <end position="32"/>
    </location>
</feature>
<keyword evidence="6 15" id="KW-0812">Transmembrane</keyword>
<dbReference type="OrthoDB" id="10259545at2759"/>
<feature type="domain" description="Tryptophan synthase beta chain-like PALP" evidence="16">
    <location>
        <begin position="81"/>
        <end position="402"/>
    </location>
</feature>
<comment type="catalytic activity">
    <reaction evidence="12">
        <text>O-acetyl-L-serine + hydrogen sulfide = L-cysteine + acetate</text>
        <dbReference type="Rhea" id="RHEA:14829"/>
        <dbReference type="ChEBI" id="CHEBI:29919"/>
        <dbReference type="ChEBI" id="CHEBI:30089"/>
        <dbReference type="ChEBI" id="CHEBI:35235"/>
        <dbReference type="ChEBI" id="CHEBI:58340"/>
        <dbReference type="EC" id="2.5.1.47"/>
    </reaction>
</comment>
<evidence type="ECO:0000256" key="10">
    <source>
        <dbReference type="ARBA" id="ARBA00023128"/>
    </source>
</evidence>
<evidence type="ECO:0000256" key="3">
    <source>
        <dbReference type="ARBA" id="ARBA00007103"/>
    </source>
</evidence>
<gene>
    <name evidence="17" type="ORF">BGZ99_000081</name>
</gene>
<dbReference type="Gene3D" id="3.40.50.1100">
    <property type="match status" value="2"/>
</dbReference>
<dbReference type="FunFam" id="3.40.50.1100:FF:000049">
    <property type="entry name" value="Cysteine synthase, putative"/>
    <property type="match status" value="1"/>
</dbReference>
<dbReference type="InterPro" id="IPR050214">
    <property type="entry name" value="Cys_Synth/Cystath_Beta-Synth"/>
</dbReference>
<keyword evidence="5" id="KW-0808">Transferase</keyword>
<dbReference type="Pfam" id="PF00291">
    <property type="entry name" value="PALP"/>
    <property type="match status" value="1"/>
</dbReference>
<dbReference type="AlphaFoldDB" id="A0A9P6RUY3"/>
<evidence type="ECO:0000256" key="4">
    <source>
        <dbReference type="ARBA" id="ARBA00012681"/>
    </source>
</evidence>
<comment type="similarity">
    <text evidence="3">Belongs to the cysteine synthase/cystathionine beta-synthase family.</text>
</comment>
<evidence type="ECO:0000256" key="12">
    <source>
        <dbReference type="ARBA" id="ARBA00047931"/>
    </source>
</evidence>
<feature type="region of interest" description="Disordered" evidence="14">
    <location>
        <begin position="37"/>
        <end position="68"/>
    </location>
</feature>
<dbReference type="FunFam" id="3.40.50.1100:FF:000096">
    <property type="entry name" value="Related to cysteine synthase"/>
    <property type="match status" value="1"/>
</dbReference>
<comment type="caution">
    <text evidence="17">The sequence shown here is derived from an EMBL/GenBank/DDBJ whole genome shotgun (WGS) entry which is preliminary data.</text>
</comment>
<keyword evidence="8" id="KW-0663">Pyridoxal phosphate</keyword>
<evidence type="ECO:0000256" key="6">
    <source>
        <dbReference type="ARBA" id="ARBA00022692"/>
    </source>
</evidence>
<accession>A0A9P6RUY3</accession>
<dbReference type="PANTHER" id="PTHR10314">
    <property type="entry name" value="CYSTATHIONINE BETA-SYNTHASE"/>
    <property type="match status" value="1"/>
</dbReference>
<evidence type="ECO:0000313" key="18">
    <source>
        <dbReference type="Proteomes" id="UP000738325"/>
    </source>
</evidence>